<evidence type="ECO:0000313" key="3">
    <source>
        <dbReference type="Proteomes" id="UP000435357"/>
    </source>
</evidence>
<dbReference type="Proteomes" id="UP000435357">
    <property type="component" value="Unassembled WGS sequence"/>
</dbReference>
<evidence type="ECO:0000256" key="1">
    <source>
        <dbReference type="SAM" id="SignalP"/>
    </source>
</evidence>
<organism evidence="2 3">
    <name type="scientific">Salibacter halophilus</name>
    <dbReference type="NCBI Taxonomy" id="1803916"/>
    <lineage>
        <taxon>Bacteria</taxon>
        <taxon>Pseudomonadati</taxon>
        <taxon>Bacteroidota</taxon>
        <taxon>Flavobacteriia</taxon>
        <taxon>Flavobacteriales</taxon>
        <taxon>Salibacteraceae</taxon>
        <taxon>Salibacter</taxon>
    </lineage>
</organism>
<comment type="caution">
    <text evidence="2">The sequence shown here is derived from an EMBL/GenBank/DDBJ whole genome shotgun (WGS) entry which is preliminary data.</text>
</comment>
<sequence>MNIKSLIRLSSILLIVALIASCKDDDDSPQPIQTNQLVTDTVSFERITSDTTLVNRGEGIDYIISKKVNIYRKLTIEPGVRIAFTNEGGLSMKVNRNTLDSGIIHAVGTPSDSIWFQGLNGAKWESIDIGTPSPLNKLHYCVVKDAAGTGAITTYGDGMFGDLELKYSSIRNNEDYGLYSFYLSSIEGFEKNTFHSNGGYPIHIGFSSLPHLDGQQSSYYNNGSGNDPKDMIYVSSDNLYDRHLVGGDFVIKNPGVPILVKDHVYLRDDAKLTVEAGNEMVFDNYEIRTDGANSSVSIEGTANNPVIFRSIDDYHHWGGFLITTDNSNNKIEHTKIIDGGDLALGDHNSGASISLGSSSGRAQLTLNNVEIISSKGCGISEFGPTTLDTSNVTFVNNNGSDYCD</sequence>
<protein>
    <recommendedName>
        <fullName evidence="4">Right-handed parallel beta-helix repeat-containing protein</fullName>
    </recommendedName>
</protein>
<dbReference type="PROSITE" id="PS51257">
    <property type="entry name" value="PROKAR_LIPOPROTEIN"/>
    <property type="match status" value="1"/>
</dbReference>
<dbReference type="EMBL" id="WACR01000007">
    <property type="protein sequence ID" value="KAB1063694.1"/>
    <property type="molecule type" value="Genomic_DNA"/>
</dbReference>
<accession>A0A6N6M6Q6</accession>
<name>A0A6N6M6Q6_9FLAO</name>
<reference evidence="2 3" key="1">
    <citation type="submission" date="2019-09" db="EMBL/GenBank/DDBJ databases">
        <title>Genomes of Cryomorphaceae.</title>
        <authorList>
            <person name="Bowman J.P."/>
        </authorList>
    </citation>
    <scope>NUCLEOTIDE SEQUENCE [LARGE SCALE GENOMIC DNA]</scope>
    <source>
        <strain evidence="2 3">KCTC 52047</strain>
    </source>
</reference>
<keyword evidence="1" id="KW-0732">Signal</keyword>
<proteinExistence type="predicted"/>
<dbReference type="RefSeq" id="WP_151168401.1">
    <property type="nucleotide sequence ID" value="NZ_WACR01000007.1"/>
</dbReference>
<feature type="chain" id="PRO_5026748665" description="Right-handed parallel beta-helix repeat-containing protein" evidence="1">
    <location>
        <begin position="21"/>
        <end position="404"/>
    </location>
</feature>
<evidence type="ECO:0008006" key="4">
    <source>
        <dbReference type="Google" id="ProtNLM"/>
    </source>
</evidence>
<gene>
    <name evidence="2" type="ORF">F3059_08995</name>
</gene>
<dbReference type="OrthoDB" id="1466733at2"/>
<keyword evidence="3" id="KW-1185">Reference proteome</keyword>
<evidence type="ECO:0000313" key="2">
    <source>
        <dbReference type="EMBL" id="KAB1063694.1"/>
    </source>
</evidence>
<feature type="signal peptide" evidence="1">
    <location>
        <begin position="1"/>
        <end position="20"/>
    </location>
</feature>
<dbReference type="AlphaFoldDB" id="A0A6N6M6Q6"/>